<dbReference type="InterPro" id="IPR018076">
    <property type="entry name" value="T2SS_GspF_dom"/>
</dbReference>
<dbReference type="Gene3D" id="1.20.81.30">
    <property type="entry name" value="Type II secretion system (T2SS), domain F"/>
    <property type="match status" value="1"/>
</dbReference>
<keyword evidence="2" id="KW-1003">Cell membrane</keyword>
<dbReference type="InterPro" id="IPR042094">
    <property type="entry name" value="T2SS_GspF_sf"/>
</dbReference>
<keyword evidence="3 6" id="KW-0812">Transmembrane</keyword>
<evidence type="ECO:0000313" key="9">
    <source>
        <dbReference type="Proteomes" id="UP000271256"/>
    </source>
</evidence>
<evidence type="ECO:0000256" key="6">
    <source>
        <dbReference type="SAM" id="Phobius"/>
    </source>
</evidence>
<dbReference type="Proteomes" id="UP000271256">
    <property type="component" value="Unassembled WGS sequence"/>
</dbReference>
<feature type="transmembrane region" description="Helical" evidence="6">
    <location>
        <begin position="97"/>
        <end position="114"/>
    </location>
</feature>
<accession>A0A494WZS5</accession>
<feature type="transmembrane region" description="Helical" evidence="6">
    <location>
        <begin position="273"/>
        <end position="293"/>
    </location>
</feature>
<gene>
    <name evidence="8" type="ORF">D7024_05070</name>
</gene>
<proteinExistence type="predicted"/>
<dbReference type="PANTHER" id="PTHR35007:SF1">
    <property type="entry name" value="PILUS ASSEMBLY PROTEIN"/>
    <property type="match status" value="1"/>
</dbReference>
<name>A0A494WZS5_9FIRM</name>
<dbReference type="EMBL" id="RBWE01000001">
    <property type="protein sequence ID" value="RKO66375.1"/>
    <property type="molecule type" value="Genomic_DNA"/>
</dbReference>
<dbReference type="PANTHER" id="PTHR35007">
    <property type="entry name" value="INTEGRAL MEMBRANE PROTEIN-RELATED"/>
    <property type="match status" value="1"/>
</dbReference>
<reference evidence="8 9" key="1">
    <citation type="submission" date="2018-10" db="EMBL/GenBank/DDBJ databases">
        <authorList>
            <person name="Grouzdev D.S."/>
            <person name="Krutkina M.S."/>
            <person name="Tourova T.P."/>
            <person name="Nazina T.N."/>
        </authorList>
    </citation>
    <scope>NUCLEOTIDE SEQUENCE [LARGE SCALE GENOMIC DNA]</scope>
    <source>
        <strain evidence="8 9">435</strain>
    </source>
</reference>
<evidence type="ECO:0000256" key="2">
    <source>
        <dbReference type="ARBA" id="ARBA00022475"/>
    </source>
</evidence>
<evidence type="ECO:0000256" key="1">
    <source>
        <dbReference type="ARBA" id="ARBA00004651"/>
    </source>
</evidence>
<feature type="transmembrane region" description="Helical" evidence="6">
    <location>
        <begin position="242"/>
        <end position="261"/>
    </location>
</feature>
<dbReference type="AlphaFoldDB" id="A0A494WZS5"/>
<feature type="domain" description="Type II secretion system protein GspF" evidence="7">
    <location>
        <begin position="134"/>
        <end position="257"/>
    </location>
</feature>
<organism evidence="8 9">
    <name type="scientific">Desulfofundulus salinus</name>
    <dbReference type="NCBI Taxonomy" id="2419843"/>
    <lineage>
        <taxon>Bacteria</taxon>
        <taxon>Bacillati</taxon>
        <taxon>Bacillota</taxon>
        <taxon>Clostridia</taxon>
        <taxon>Eubacteriales</taxon>
        <taxon>Peptococcaceae</taxon>
        <taxon>Desulfofundulus</taxon>
    </lineage>
</organism>
<keyword evidence="4 6" id="KW-1133">Transmembrane helix</keyword>
<dbReference type="GO" id="GO:0005886">
    <property type="term" value="C:plasma membrane"/>
    <property type="evidence" value="ECO:0007669"/>
    <property type="project" value="UniProtKB-SubCell"/>
</dbReference>
<dbReference type="Pfam" id="PF00482">
    <property type="entry name" value="T2SSF"/>
    <property type="match status" value="1"/>
</dbReference>
<keyword evidence="9" id="KW-1185">Reference proteome</keyword>
<comment type="caution">
    <text evidence="8">The sequence shown here is derived from an EMBL/GenBank/DDBJ whole genome shotgun (WGS) entry which is preliminary data.</text>
</comment>
<evidence type="ECO:0000256" key="5">
    <source>
        <dbReference type="ARBA" id="ARBA00023136"/>
    </source>
</evidence>
<keyword evidence="5 6" id="KW-0472">Membrane</keyword>
<evidence type="ECO:0000259" key="7">
    <source>
        <dbReference type="Pfam" id="PF00482"/>
    </source>
</evidence>
<evidence type="ECO:0000256" key="4">
    <source>
        <dbReference type="ARBA" id="ARBA00022989"/>
    </source>
</evidence>
<feature type="transmembrane region" description="Helical" evidence="6">
    <location>
        <begin position="31"/>
        <end position="53"/>
    </location>
</feature>
<evidence type="ECO:0000256" key="3">
    <source>
        <dbReference type="ARBA" id="ARBA00022692"/>
    </source>
</evidence>
<dbReference type="OrthoDB" id="1805763at2"/>
<comment type="subcellular location">
    <subcellularLocation>
        <location evidence="1">Cell membrane</location>
        <topology evidence="1">Multi-pass membrane protein</topology>
    </subcellularLocation>
</comment>
<sequence>MAVRPFCRKAGLGGVKIHPGADFPGRGGLDVLTLLSIAAAGATVLALLVLIFGPNLSGRTRSVRLKERRTAVKQDLPVLLAGAAGCALLAYAVTGTVYFAAAASLGGFYVSRWWRGVQEARRKELLRVQFADVLQQLASAVRGGLNPYQALEDAVPNMPRPARDVFFEVLRRTRTGQTIVQALDTVRQETGWEDLRVLTVGLSLYSRTGSDLAAICDHALEAYYERESFRAFIDAVTADSRMTLKILSGLPFLVVGFARAVNPEFAGPLFHTLPGSAVFIMCCAMIFLGNVVVKKMMAGVSQ</sequence>
<evidence type="ECO:0000313" key="8">
    <source>
        <dbReference type="EMBL" id="RKO66375.1"/>
    </source>
</evidence>
<protein>
    <recommendedName>
        <fullName evidence="7">Type II secretion system protein GspF domain-containing protein</fullName>
    </recommendedName>
</protein>